<sequence>MDKGMYATVDHRKLMELKNCGAIVPDRIEEIATALFEELIFGIKTLRKNNDEYRGWFSRLFLGSLSIDQEVDIMFSTRKELVEHLSAIKVPSKLCPITEELKEQIIFLDRAALYTAEAAKILDMFKRHHEVIVDSDHSIVVDWVLQNATRIRTLIS</sequence>
<evidence type="ECO:0000313" key="1">
    <source>
        <dbReference type="EMBL" id="UZZ64393.1"/>
    </source>
</evidence>
<evidence type="ECO:0000313" key="2">
    <source>
        <dbReference type="Proteomes" id="UP001236076"/>
    </source>
</evidence>
<dbReference type="Proteomes" id="UP001236076">
    <property type="component" value="Segment"/>
</dbReference>
<gene>
    <name evidence="1" type="ORF">A54_153</name>
</gene>
<organism evidence="1 2">
    <name type="scientific">Escherichia phage A5-4</name>
    <dbReference type="NCBI Taxonomy" id="2996162"/>
    <lineage>
        <taxon>Viruses</taxon>
        <taxon>Duplodnaviria</taxon>
        <taxon>Heunggongvirae</taxon>
        <taxon>Uroviricota</taxon>
        <taxon>Caudoviricetes</taxon>
        <taxon>Vequintavirinae</taxon>
    </lineage>
</organism>
<accession>A0AAE9TI55</accession>
<name>A0AAE9TI55_9CAUD</name>
<keyword evidence="2" id="KW-1185">Reference proteome</keyword>
<proteinExistence type="predicted"/>
<protein>
    <submittedName>
        <fullName evidence="1">Uncharacterized protein</fullName>
    </submittedName>
</protein>
<reference evidence="1 2" key="1">
    <citation type="submission" date="2022-10" db="EMBL/GenBank/DDBJ databases">
        <authorList>
            <person name="Cortes-Martin A."/>
            <person name="Buttimer C.T.H."/>
            <person name="Hill C."/>
        </authorList>
    </citation>
    <scope>NUCLEOTIDE SEQUENCE [LARGE SCALE GENOMIC DNA]</scope>
</reference>
<dbReference type="EMBL" id="OP744025">
    <property type="protein sequence ID" value="UZZ64393.1"/>
    <property type="molecule type" value="Genomic_DNA"/>
</dbReference>